<feature type="region of interest" description="Disordered" evidence="1">
    <location>
        <begin position="274"/>
        <end position="374"/>
    </location>
</feature>
<proteinExistence type="predicted"/>
<evidence type="ECO:0008006" key="5">
    <source>
        <dbReference type="Google" id="ProtNLM"/>
    </source>
</evidence>
<evidence type="ECO:0000313" key="3">
    <source>
        <dbReference type="EMBL" id="KAF1965249.1"/>
    </source>
</evidence>
<keyword evidence="2" id="KW-1133">Transmembrane helix</keyword>
<keyword evidence="2" id="KW-0472">Membrane</keyword>
<gene>
    <name evidence="3" type="ORF">BU23DRAFT_575066</name>
</gene>
<sequence>MPRVCYTAKDQLAPSFLMPCFRGVVDDLDVYGCCIVGDYCLANQACYDPEKNITYQKGCTHKDYNDISCPRKCVSDQSKSDWVGLVFCNGTNNTPKDTWVCNHPDNCKRASNCPADGSQQWDEQLEVTARTDCEDIQHEGQWVAFSGRKPLMSTAKLPEVNEASVISWWSAHSNFSTRWVITRTYSDPNPDPYAPTGSTTDTADTSLKLTEASTAEHTQPSLTSNASIDWTHKTPSSRGPNLGLAVGLGAGIPILLAGVGFLMYYLRKRHNEDSAREQSGSQLGGSQSDGTGAEGKTVESSGEAYGYSTKAELPAEERPRATHISKMEGSNVGELTPKQSPMASTLFQKDPSKENVQHHRASGVDNSPVYELPG</sequence>
<dbReference type="Proteomes" id="UP000800036">
    <property type="component" value="Unassembled WGS sequence"/>
</dbReference>
<feature type="transmembrane region" description="Helical" evidence="2">
    <location>
        <begin position="242"/>
        <end position="266"/>
    </location>
</feature>
<evidence type="ECO:0000256" key="1">
    <source>
        <dbReference type="SAM" id="MobiDB-lite"/>
    </source>
</evidence>
<keyword evidence="2" id="KW-0812">Transmembrane</keyword>
<feature type="compositionally biased region" description="Polar residues" evidence="1">
    <location>
        <begin position="337"/>
        <end position="347"/>
    </location>
</feature>
<dbReference type="AlphaFoldDB" id="A0A6A5UMV2"/>
<organism evidence="3 4">
    <name type="scientific">Bimuria novae-zelandiae CBS 107.79</name>
    <dbReference type="NCBI Taxonomy" id="1447943"/>
    <lineage>
        <taxon>Eukaryota</taxon>
        <taxon>Fungi</taxon>
        <taxon>Dikarya</taxon>
        <taxon>Ascomycota</taxon>
        <taxon>Pezizomycotina</taxon>
        <taxon>Dothideomycetes</taxon>
        <taxon>Pleosporomycetidae</taxon>
        <taxon>Pleosporales</taxon>
        <taxon>Massarineae</taxon>
        <taxon>Didymosphaeriaceae</taxon>
        <taxon>Bimuria</taxon>
    </lineage>
</organism>
<protein>
    <recommendedName>
        <fullName evidence="5">Mid2 domain-containing protein</fullName>
    </recommendedName>
</protein>
<feature type="compositionally biased region" description="Low complexity" evidence="1">
    <location>
        <begin position="278"/>
        <end position="290"/>
    </location>
</feature>
<name>A0A6A5UMV2_9PLEO</name>
<feature type="region of interest" description="Disordered" evidence="1">
    <location>
        <begin position="212"/>
        <end position="236"/>
    </location>
</feature>
<keyword evidence="4" id="KW-1185">Reference proteome</keyword>
<accession>A0A6A5UMV2</accession>
<evidence type="ECO:0000313" key="4">
    <source>
        <dbReference type="Proteomes" id="UP000800036"/>
    </source>
</evidence>
<dbReference type="OrthoDB" id="4148662at2759"/>
<evidence type="ECO:0000256" key="2">
    <source>
        <dbReference type="SAM" id="Phobius"/>
    </source>
</evidence>
<reference evidence="3" key="1">
    <citation type="journal article" date="2020" name="Stud. Mycol.">
        <title>101 Dothideomycetes genomes: a test case for predicting lifestyles and emergence of pathogens.</title>
        <authorList>
            <person name="Haridas S."/>
            <person name="Albert R."/>
            <person name="Binder M."/>
            <person name="Bloem J."/>
            <person name="Labutti K."/>
            <person name="Salamov A."/>
            <person name="Andreopoulos B."/>
            <person name="Baker S."/>
            <person name="Barry K."/>
            <person name="Bills G."/>
            <person name="Bluhm B."/>
            <person name="Cannon C."/>
            <person name="Castanera R."/>
            <person name="Culley D."/>
            <person name="Daum C."/>
            <person name="Ezra D."/>
            <person name="Gonzalez J."/>
            <person name="Henrissat B."/>
            <person name="Kuo A."/>
            <person name="Liang C."/>
            <person name="Lipzen A."/>
            <person name="Lutzoni F."/>
            <person name="Magnuson J."/>
            <person name="Mondo S."/>
            <person name="Nolan M."/>
            <person name="Ohm R."/>
            <person name="Pangilinan J."/>
            <person name="Park H.-J."/>
            <person name="Ramirez L."/>
            <person name="Alfaro M."/>
            <person name="Sun H."/>
            <person name="Tritt A."/>
            <person name="Yoshinaga Y."/>
            <person name="Zwiers L.-H."/>
            <person name="Turgeon B."/>
            <person name="Goodwin S."/>
            <person name="Spatafora J."/>
            <person name="Crous P."/>
            <person name="Grigoriev I."/>
        </authorList>
    </citation>
    <scope>NUCLEOTIDE SEQUENCE</scope>
    <source>
        <strain evidence="3">CBS 107.79</strain>
    </source>
</reference>
<dbReference type="EMBL" id="ML976766">
    <property type="protein sequence ID" value="KAF1965249.1"/>
    <property type="molecule type" value="Genomic_DNA"/>
</dbReference>